<gene>
    <name evidence="1" type="ORF">LOC68_09370</name>
</gene>
<accession>A0A9X1ML55</accession>
<comment type="caution">
    <text evidence="1">The sequence shown here is derived from an EMBL/GenBank/DDBJ whole genome shotgun (WGS) entry which is preliminary data.</text>
</comment>
<reference evidence="1" key="1">
    <citation type="submission" date="2021-11" db="EMBL/GenBank/DDBJ databases">
        <title>Genome sequence.</title>
        <authorList>
            <person name="Sun Q."/>
        </authorList>
    </citation>
    <scope>NUCLEOTIDE SEQUENCE</scope>
    <source>
        <strain evidence="1">JC732</strain>
    </source>
</reference>
<protein>
    <submittedName>
        <fullName evidence="1">Uncharacterized protein</fullName>
    </submittedName>
</protein>
<keyword evidence="2" id="KW-1185">Reference proteome</keyword>
<dbReference type="EMBL" id="JAJKFT010000004">
    <property type="protein sequence ID" value="MCC9628606.1"/>
    <property type="molecule type" value="Genomic_DNA"/>
</dbReference>
<evidence type="ECO:0000313" key="2">
    <source>
        <dbReference type="Proteomes" id="UP001139103"/>
    </source>
</evidence>
<dbReference type="Proteomes" id="UP001139103">
    <property type="component" value="Unassembled WGS sequence"/>
</dbReference>
<proteinExistence type="predicted"/>
<evidence type="ECO:0000313" key="1">
    <source>
        <dbReference type="EMBL" id="MCC9628606.1"/>
    </source>
</evidence>
<sequence length="160" mass="18238">MNSKTAPASEESREGPFTGPYYWIPLPDGDWELVAFAEDASGREIGHVHIWPDVLRVIGRKWGMEPEKLVRRMGDNPYALPRGRVVSQEKRRWGIAHGADTPPGMTLDAVLRRFHLPPGKTTFFFDEHEVMIGEHLRLLENDLKIKLNLKAPPTPDFDDD</sequence>
<dbReference type="RefSeq" id="WP_230218018.1">
    <property type="nucleotide sequence ID" value="NZ_JAJKFT010000004.1"/>
</dbReference>
<organism evidence="1 2">
    <name type="scientific">Blastopirellula sediminis</name>
    <dbReference type="NCBI Taxonomy" id="2894196"/>
    <lineage>
        <taxon>Bacteria</taxon>
        <taxon>Pseudomonadati</taxon>
        <taxon>Planctomycetota</taxon>
        <taxon>Planctomycetia</taxon>
        <taxon>Pirellulales</taxon>
        <taxon>Pirellulaceae</taxon>
        <taxon>Blastopirellula</taxon>
    </lineage>
</organism>
<dbReference type="AlphaFoldDB" id="A0A9X1ML55"/>
<name>A0A9X1ML55_9BACT</name>